<dbReference type="KEGG" id="nlo:107216764"/>
<feature type="transmembrane region" description="Helical" evidence="5">
    <location>
        <begin position="42"/>
        <end position="62"/>
    </location>
</feature>
<keyword evidence="3 5" id="KW-1133">Transmembrane helix</keyword>
<dbReference type="AlphaFoldDB" id="A0A6J0B5U0"/>
<evidence type="ECO:0000256" key="4">
    <source>
        <dbReference type="ARBA" id="ARBA00023136"/>
    </source>
</evidence>
<dbReference type="SMART" id="SM01417">
    <property type="entry name" value="Solute_trans_a"/>
    <property type="match status" value="1"/>
</dbReference>
<dbReference type="InterPro" id="IPR005178">
    <property type="entry name" value="Ostalpha/TMEM184C"/>
</dbReference>
<evidence type="ECO:0000256" key="5">
    <source>
        <dbReference type="SAM" id="Phobius"/>
    </source>
</evidence>
<dbReference type="OrthoDB" id="5832279at2759"/>
<dbReference type="RefSeq" id="XP_015509537.2">
    <property type="nucleotide sequence ID" value="XM_015654051.2"/>
</dbReference>
<evidence type="ECO:0000313" key="6">
    <source>
        <dbReference type="Proteomes" id="UP000829291"/>
    </source>
</evidence>
<feature type="transmembrane region" description="Helical" evidence="5">
    <location>
        <begin position="82"/>
        <end position="104"/>
    </location>
</feature>
<dbReference type="FunCoup" id="A0A6J0B5U0">
    <property type="interactions" value="23"/>
</dbReference>
<feature type="transmembrane region" description="Helical" evidence="5">
    <location>
        <begin position="168"/>
        <end position="190"/>
    </location>
</feature>
<evidence type="ECO:0000256" key="3">
    <source>
        <dbReference type="ARBA" id="ARBA00022989"/>
    </source>
</evidence>
<keyword evidence="4 5" id="KW-0472">Membrane</keyword>
<dbReference type="PANTHER" id="PTHR23423">
    <property type="entry name" value="ORGANIC SOLUTE TRANSPORTER-RELATED"/>
    <property type="match status" value="1"/>
</dbReference>
<dbReference type="InParanoid" id="A0A6J0B5U0"/>
<dbReference type="Pfam" id="PF03619">
    <property type="entry name" value="Solute_trans_a"/>
    <property type="match status" value="1"/>
</dbReference>
<feature type="transmembrane region" description="Helical" evidence="5">
    <location>
        <begin position="196"/>
        <end position="220"/>
    </location>
</feature>
<evidence type="ECO:0000256" key="1">
    <source>
        <dbReference type="ARBA" id="ARBA00004141"/>
    </source>
</evidence>
<gene>
    <name evidence="7" type="primary">LOC107216764</name>
</gene>
<feature type="transmembrane region" description="Helical" evidence="5">
    <location>
        <begin position="280"/>
        <end position="297"/>
    </location>
</feature>
<protein>
    <submittedName>
        <fullName evidence="7">Uncharacterized protein LOC107216764</fullName>
    </submittedName>
</protein>
<keyword evidence="6" id="KW-1185">Reference proteome</keyword>
<evidence type="ECO:0000313" key="7">
    <source>
        <dbReference type="RefSeq" id="XP_015509537.2"/>
    </source>
</evidence>
<organism evidence="7">
    <name type="scientific">Neodiprion lecontei</name>
    <name type="common">Redheaded pine sawfly</name>
    <dbReference type="NCBI Taxonomy" id="441921"/>
    <lineage>
        <taxon>Eukaryota</taxon>
        <taxon>Metazoa</taxon>
        <taxon>Ecdysozoa</taxon>
        <taxon>Arthropoda</taxon>
        <taxon>Hexapoda</taxon>
        <taxon>Insecta</taxon>
        <taxon>Pterygota</taxon>
        <taxon>Neoptera</taxon>
        <taxon>Endopterygota</taxon>
        <taxon>Hymenoptera</taxon>
        <taxon>Tenthredinoidea</taxon>
        <taxon>Diprionidae</taxon>
        <taxon>Diprioninae</taxon>
        <taxon>Neodiprion</taxon>
    </lineage>
</organism>
<accession>A0A6J0B5U0</accession>
<dbReference type="GO" id="GO:0016020">
    <property type="term" value="C:membrane"/>
    <property type="evidence" value="ECO:0007669"/>
    <property type="project" value="UniProtKB-SubCell"/>
</dbReference>
<keyword evidence="2 5" id="KW-0812">Transmembrane</keyword>
<dbReference type="GeneID" id="107216764"/>
<comment type="subcellular location">
    <subcellularLocation>
        <location evidence="1">Membrane</location>
        <topology evidence="1">Multi-pass membrane protein</topology>
    </subcellularLocation>
</comment>
<sequence length="357" mass="39339">MIEMTKNISFDYEHSQHLIMNESCDWNLVPSAVDYIESLGPFGVGLIGVGSVLTVLTFYLIIDAVYNITLQNETAAYKTNCLIVLSIYPIASLCSLLATAVPRAQLLSESLTQICLTVSLYRLFLLLIDLGHRSVSKPPSMLLKVGPCCCWPCLPFPNPEMNRINLTWLRLCVLQFTIVQGLTSCVILFLDAESSVLARIYGAYLQPMALTSLLFGLYGLTVATKSLQDCSPDASLPRRTMVCQMVLLFSKLQGTIVKSLPSAGVFPCHPPLTPQIYANLTYNFLMLVEMMMLAYAAKRIYVNVEERAEEAIIIETCTPKNILGPAEVRGNNELANAQHPVPITALAASEDVHSRVP</sequence>
<name>A0A6J0B5U0_NEOLC</name>
<evidence type="ECO:0000256" key="2">
    <source>
        <dbReference type="ARBA" id="ARBA00022692"/>
    </source>
</evidence>
<dbReference type="Proteomes" id="UP000829291">
    <property type="component" value="Chromosome 6"/>
</dbReference>
<reference evidence="7" key="1">
    <citation type="submission" date="2025-08" db="UniProtKB">
        <authorList>
            <consortium name="RefSeq"/>
        </authorList>
    </citation>
    <scope>IDENTIFICATION</scope>
    <source>
        <tissue evidence="7">Thorax and Abdomen</tissue>
    </source>
</reference>
<proteinExistence type="predicted"/>